<keyword evidence="1" id="KW-0694">RNA-binding</keyword>
<dbReference type="Pfam" id="PF00076">
    <property type="entry name" value="RRM_1"/>
    <property type="match status" value="1"/>
</dbReference>
<dbReference type="InterPro" id="IPR012677">
    <property type="entry name" value="Nucleotide-bd_a/b_plait_sf"/>
</dbReference>
<dbReference type="GeneID" id="30189684"/>
<name>A0A1E3K6C7_9TREE</name>
<dbReference type="GO" id="GO:0003723">
    <property type="term" value="F:RNA binding"/>
    <property type="evidence" value="ECO:0007669"/>
    <property type="project" value="UniProtKB-UniRule"/>
</dbReference>
<dbReference type="InterPro" id="IPR035979">
    <property type="entry name" value="RBD_domain_sf"/>
</dbReference>
<evidence type="ECO:0000313" key="5">
    <source>
        <dbReference type="Proteomes" id="UP000094819"/>
    </source>
</evidence>
<comment type="caution">
    <text evidence="4">The sequence shown here is derived from an EMBL/GenBank/DDBJ whole genome shotgun (WGS) entry which is preliminary data.</text>
</comment>
<dbReference type="SUPFAM" id="SSF54928">
    <property type="entry name" value="RNA-binding domain, RBD"/>
    <property type="match status" value="1"/>
</dbReference>
<evidence type="ECO:0000256" key="2">
    <source>
        <dbReference type="SAM" id="MobiDB-lite"/>
    </source>
</evidence>
<dbReference type="RefSeq" id="XP_019035593.1">
    <property type="nucleotide sequence ID" value="XM_019172651.1"/>
</dbReference>
<evidence type="ECO:0000313" key="4">
    <source>
        <dbReference type="EMBL" id="ODO08738.1"/>
    </source>
</evidence>
<reference evidence="4 5" key="1">
    <citation type="submission" date="2016-06" db="EMBL/GenBank/DDBJ databases">
        <title>Evolution of pathogenesis and genome organization in the Tremellales.</title>
        <authorList>
            <person name="Cuomo C."/>
            <person name="Litvintseva A."/>
            <person name="Heitman J."/>
            <person name="Chen Y."/>
            <person name="Sun S."/>
            <person name="Springer D."/>
            <person name="Dromer F."/>
            <person name="Young S."/>
            <person name="Zeng Q."/>
            <person name="Chapman S."/>
            <person name="Gujja S."/>
            <person name="Saif S."/>
            <person name="Birren B."/>
        </authorList>
    </citation>
    <scope>NUCLEOTIDE SEQUENCE [LARGE SCALE GENOMIC DNA]</scope>
    <source>
        <strain evidence="4 5">CBS 7118</strain>
    </source>
</reference>
<dbReference type="EMBL" id="AWGH01000001">
    <property type="protein sequence ID" value="ODO08738.1"/>
    <property type="molecule type" value="Genomic_DNA"/>
</dbReference>
<keyword evidence="5" id="KW-1185">Reference proteome</keyword>
<feature type="region of interest" description="Disordered" evidence="2">
    <location>
        <begin position="113"/>
        <end position="204"/>
    </location>
</feature>
<sequence length="363" mass="40154">MLLLEDLQEVATTDPTVDPALPLPCAPPEAPKAEANNVLGVFGLPIRARERDLEDEFMRYGDVEKVVIVYDQRVQRQISGFGFITMRTVEDATRCIDKLNGLSLHGRNIRVDYPATQKPHHSTPGQYSYMGVKRGGYGGDNYQRDDRQGGGRYDDRRDYGRRDDYYSGSRDSYGDNRRDRDPYDSMRVEAGVTNTTTPRTSMPATSLTTMTTEGVLVVAGTRLLLLATGVGVSPATMMLLLPVAAAPGTMTPLLPFVPTAGSRDYDASAPPPPDVPRYWDGPVSSTILSVSKVLYKKSNPLHQVRVPYLCPIKQCKMAASVFKIEIRRGNTQDAKTHKSFEYQVASRSGRCEGHVSFVQDLVL</sequence>
<dbReference type="AlphaFoldDB" id="A0A1E3K6C7"/>
<evidence type="ECO:0000259" key="3">
    <source>
        <dbReference type="PROSITE" id="PS50102"/>
    </source>
</evidence>
<feature type="domain" description="RRM" evidence="3">
    <location>
        <begin position="37"/>
        <end position="116"/>
    </location>
</feature>
<dbReference type="PANTHER" id="PTHR48034">
    <property type="entry name" value="TRANSFORMER-2 SEX-DETERMINING PROTEIN-RELATED"/>
    <property type="match status" value="1"/>
</dbReference>
<gene>
    <name evidence="4" type="ORF">L198_00471</name>
</gene>
<dbReference type="SMART" id="SM00360">
    <property type="entry name" value="RRM"/>
    <property type="match status" value="1"/>
</dbReference>
<dbReference type="InterPro" id="IPR050441">
    <property type="entry name" value="RBM"/>
</dbReference>
<dbReference type="OrthoDB" id="439808at2759"/>
<dbReference type="InterPro" id="IPR000504">
    <property type="entry name" value="RRM_dom"/>
</dbReference>
<evidence type="ECO:0000256" key="1">
    <source>
        <dbReference type="PROSITE-ProRule" id="PRU00176"/>
    </source>
</evidence>
<dbReference type="Proteomes" id="UP000094819">
    <property type="component" value="Unassembled WGS sequence"/>
</dbReference>
<feature type="compositionally biased region" description="Basic and acidic residues" evidence="2">
    <location>
        <begin position="142"/>
        <end position="165"/>
    </location>
</feature>
<dbReference type="PROSITE" id="PS50102">
    <property type="entry name" value="RRM"/>
    <property type="match status" value="1"/>
</dbReference>
<feature type="compositionally biased region" description="Polar residues" evidence="2">
    <location>
        <begin position="192"/>
        <end position="204"/>
    </location>
</feature>
<dbReference type="Gene3D" id="3.30.70.330">
    <property type="match status" value="1"/>
</dbReference>
<organism evidence="4 5">
    <name type="scientific">Cryptococcus wingfieldii CBS 7118</name>
    <dbReference type="NCBI Taxonomy" id="1295528"/>
    <lineage>
        <taxon>Eukaryota</taxon>
        <taxon>Fungi</taxon>
        <taxon>Dikarya</taxon>
        <taxon>Basidiomycota</taxon>
        <taxon>Agaricomycotina</taxon>
        <taxon>Tremellomycetes</taxon>
        <taxon>Tremellales</taxon>
        <taxon>Cryptococcaceae</taxon>
        <taxon>Cryptococcus</taxon>
    </lineage>
</organism>
<proteinExistence type="predicted"/>
<feature type="compositionally biased region" description="Basic and acidic residues" evidence="2">
    <location>
        <begin position="172"/>
        <end position="187"/>
    </location>
</feature>
<accession>A0A1E3K6C7</accession>
<protein>
    <submittedName>
        <fullName evidence="4">Transformer-2 protein</fullName>
    </submittedName>
</protein>